<comment type="caution">
    <text evidence="3">The sequence shown here is derived from an EMBL/GenBank/DDBJ whole genome shotgun (WGS) entry which is preliminary data.</text>
</comment>
<evidence type="ECO:0000313" key="3">
    <source>
        <dbReference type="EMBL" id="CAH2247041.1"/>
    </source>
</evidence>
<dbReference type="InterPro" id="IPR036691">
    <property type="entry name" value="Endo/exonu/phosph_ase_sf"/>
</dbReference>
<keyword evidence="4" id="KW-1185">Reference proteome</keyword>
<evidence type="ECO:0000259" key="2">
    <source>
        <dbReference type="Pfam" id="PF14529"/>
    </source>
</evidence>
<organism evidence="3 4">
    <name type="scientific">Pararge aegeria aegeria</name>
    <dbReference type="NCBI Taxonomy" id="348720"/>
    <lineage>
        <taxon>Eukaryota</taxon>
        <taxon>Metazoa</taxon>
        <taxon>Ecdysozoa</taxon>
        <taxon>Arthropoda</taxon>
        <taxon>Hexapoda</taxon>
        <taxon>Insecta</taxon>
        <taxon>Pterygota</taxon>
        <taxon>Neoptera</taxon>
        <taxon>Endopterygota</taxon>
        <taxon>Lepidoptera</taxon>
        <taxon>Glossata</taxon>
        <taxon>Ditrysia</taxon>
        <taxon>Papilionoidea</taxon>
        <taxon>Nymphalidae</taxon>
        <taxon>Satyrinae</taxon>
        <taxon>Satyrini</taxon>
        <taxon>Parargina</taxon>
        <taxon>Pararge</taxon>
    </lineage>
</organism>
<evidence type="ECO:0000313" key="4">
    <source>
        <dbReference type="Proteomes" id="UP000838756"/>
    </source>
</evidence>
<dbReference type="Gene3D" id="3.60.10.10">
    <property type="entry name" value="Endonuclease/exonuclease/phosphatase"/>
    <property type="match status" value="1"/>
</dbReference>
<dbReference type="EMBL" id="CAKXAJ010025951">
    <property type="protein sequence ID" value="CAH2247041.1"/>
    <property type="molecule type" value="Genomic_DNA"/>
</dbReference>
<dbReference type="AlphaFoldDB" id="A0A8S4S2J7"/>
<sequence length="249" mass="28137">MGHYSTFKCFILLAKVINGISLVQANLQRKRLATQELLKEAVSRKVDISLVQEPYVGADGFIKQYNGVRVVQKHQGRCKPVKAAIVIHNDEIVINEDPALTTENIAFAAIKTKNRTLNLISVYFEVDEPLETYLDHVKTIVNKINTRNLILGGDVNAWSTWWGSSKENQRGADLASFLNEMELHILNIGDEPTFETENIARKSGIRLRVDNAHKGVWSPPIRTGPAWNRALTPSHCWRRLVPMMNKISN</sequence>
<name>A0A8S4S2J7_9NEOP</name>
<dbReference type="SUPFAM" id="SSF56219">
    <property type="entry name" value="DNase I-like"/>
    <property type="match status" value="1"/>
</dbReference>
<feature type="signal peptide" evidence="1">
    <location>
        <begin position="1"/>
        <end position="25"/>
    </location>
</feature>
<dbReference type="Pfam" id="PF14529">
    <property type="entry name" value="Exo_endo_phos_2"/>
    <property type="match status" value="1"/>
</dbReference>
<dbReference type="InterPro" id="IPR005135">
    <property type="entry name" value="Endo/exonuclease/phosphatase"/>
</dbReference>
<dbReference type="OrthoDB" id="411871at2759"/>
<protein>
    <submittedName>
        <fullName evidence="3">Jg23896 protein</fullName>
    </submittedName>
</protein>
<gene>
    <name evidence="3" type="primary">jg23896</name>
    <name evidence="3" type="ORF">PAEG_LOCUS21494</name>
</gene>
<reference evidence="3" key="1">
    <citation type="submission" date="2022-03" db="EMBL/GenBank/DDBJ databases">
        <authorList>
            <person name="Lindestad O."/>
        </authorList>
    </citation>
    <scope>NUCLEOTIDE SEQUENCE</scope>
</reference>
<dbReference type="GO" id="GO:0003824">
    <property type="term" value="F:catalytic activity"/>
    <property type="evidence" value="ECO:0007669"/>
    <property type="project" value="InterPro"/>
</dbReference>
<dbReference type="PANTHER" id="PTHR33273">
    <property type="entry name" value="DOMAIN-CONTAINING PROTEIN, PUTATIVE-RELATED"/>
    <property type="match status" value="1"/>
</dbReference>
<proteinExistence type="predicted"/>
<keyword evidence="1" id="KW-0732">Signal</keyword>
<feature type="domain" description="Endonuclease/exonuclease/phosphatase" evidence="2">
    <location>
        <begin position="118"/>
        <end position="198"/>
    </location>
</feature>
<evidence type="ECO:0000256" key="1">
    <source>
        <dbReference type="SAM" id="SignalP"/>
    </source>
</evidence>
<dbReference type="Proteomes" id="UP000838756">
    <property type="component" value="Unassembled WGS sequence"/>
</dbReference>
<accession>A0A8S4S2J7</accession>
<dbReference type="PANTHER" id="PTHR33273:SF4">
    <property type="entry name" value="ENDONUCLEASE_EXONUCLEASE_PHOSPHATASE DOMAIN-CONTAINING PROTEIN"/>
    <property type="match status" value="1"/>
</dbReference>
<feature type="chain" id="PRO_5035799184" evidence="1">
    <location>
        <begin position="26"/>
        <end position="249"/>
    </location>
</feature>